<reference evidence="4 5" key="1">
    <citation type="journal article" date="2016" name="Environ. Microbiol.">
        <title>Genomic resolution of a cold subsurface aquifer community provides metabolic insights for novel microbes adapted to high CO concentrations.</title>
        <authorList>
            <person name="Probst A.J."/>
            <person name="Castelle C.J."/>
            <person name="Singh A."/>
            <person name="Brown C.T."/>
            <person name="Anantharaman K."/>
            <person name="Sharon I."/>
            <person name="Hug L.A."/>
            <person name="Burstein D."/>
            <person name="Emerson J.B."/>
            <person name="Thomas B.C."/>
            <person name="Banfield J.F."/>
        </authorList>
    </citation>
    <scope>NUCLEOTIDE SEQUENCE [LARGE SCALE GENOMIC DNA]</scope>
    <source>
        <strain evidence="4">CG1_02_47_37</strain>
    </source>
</reference>
<feature type="binding site" evidence="3">
    <location>
        <position position="137"/>
    </location>
    <ligand>
        <name>a divalent metal cation</name>
        <dbReference type="ChEBI" id="CHEBI:60240"/>
        <label>2</label>
    </ligand>
</feature>
<dbReference type="Gene3D" id="3.20.20.140">
    <property type="entry name" value="Metal-dependent hydrolases"/>
    <property type="match status" value="1"/>
</dbReference>
<dbReference type="SUPFAM" id="SSF51556">
    <property type="entry name" value="Metallo-dependent hydrolases"/>
    <property type="match status" value="1"/>
</dbReference>
<feature type="binding site" evidence="3">
    <location>
        <position position="90"/>
    </location>
    <ligand>
        <name>a divalent metal cation</name>
        <dbReference type="ChEBI" id="CHEBI:60240"/>
        <label>1</label>
    </ligand>
</feature>
<dbReference type="PIRSF" id="PIRSF005902">
    <property type="entry name" value="DNase_TatD"/>
    <property type="match status" value="1"/>
</dbReference>
<feature type="binding site" evidence="3">
    <location>
        <position position="6"/>
    </location>
    <ligand>
        <name>a divalent metal cation</name>
        <dbReference type="ChEBI" id="CHEBI:60240"/>
        <label>1</label>
    </ligand>
</feature>
<dbReference type="PANTHER" id="PTHR46124">
    <property type="entry name" value="D-AMINOACYL-TRNA DEACYLASE"/>
    <property type="match status" value="1"/>
</dbReference>
<dbReference type="NCBIfam" id="TIGR00010">
    <property type="entry name" value="YchF/TatD family DNA exonuclease"/>
    <property type="match status" value="1"/>
</dbReference>
<dbReference type="EMBL" id="MNUI01000080">
    <property type="protein sequence ID" value="OIN88236.1"/>
    <property type="molecule type" value="Genomic_DNA"/>
</dbReference>
<comment type="caution">
    <text evidence="4">The sequence shown here is derived from an EMBL/GenBank/DDBJ whole genome shotgun (WGS) entry which is preliminary data.</text>
</comment>
<name>A0A1J4RPP1_9BACT</name>
<dbReference type="InterPro" id="IPR015991">
    <property type="entry name" value="TatD/YcfH-like"/>
</dbReference>
<dbReference type="GO" id="GO:0046872">
    <property type="term" value="F:metal ion binding"/>
    <property type="evidence" value="ECO:0007669"/>
    <property type="project" value="UniProtKB-KW"/>
</dbReference>
<evidence type="ECO:0000256" key="1">
    <source>
        <dbReference type="ARBA" id="ARBA00022723"/>
    </source>
</evidence>
<dbReference type="Pfam" id="PF01026">
    <property type="entry name" value="TatD_DNase"/>
    <property type="match status" value="1"/>
</dbReference>
<feature type="binding site" evidence="3">
    <location>
        <position position="165"/>
    </location>
    <ligand>
        <name>a divalent metal cation</name>
        <dbReference type="ChEBI" id="CHEBI:60240"/>
        <label>2</label>
    </ligand>
</feature>
<organism evidence="4 5">
    <name type="scientific">Candidatus Beckwithbacteria bacterium CG1_02_47_37</name>
    <dbReference type="NCBI Taxonomy" id="1805034"/>
    <lineage>
        <taxon>Bacteria</taxon>
        <taxon>Candidatus Beckwithiibacteriota</taxon>
    </lineage>
</organism>
<evidence type="ECO:0000256" key="2">
    <source>
        <dbReference type="ARBA" id="ARBA00022801"/>
    </source>
</evidence>
<protein>
    <recommendedName>
        <fullName evidence="6">Hydrolase TatD</fullName>
    </recommendedName>
</protein>
<dbReference type="GO" id="GO:0016788">
    <property type="term" value="F:hydrolase activity, acting on ester bonds"/>
    <property type="evidence" value="ECO:0007669"/>
    <property type="project" value="InterPro"/>
</dbReference>
<dbReference type="GO" id="GO:0004536">
    <property type="term" value="F:DNA nuclease activity"/>
    <property type="evidence" value="ECO:0007669"/>
    <property type="project" value="InterPro"/>
</dbReference>
<evidence type="ECO:0000313" key="4">
    <source>
        <dbReference type="EMBL" id="OIN88236.1"/>
    </source>
</evidence>
<dbReference type="CDD" id="cd01310">
    <property type="entry name" value="TatD_DNAse"/>
    <property type="match status" value="1"/>
</dbReference>
<gene>
    <name evidence="4" type="ORF">AUJ59_04300</name>
</gene>
<dbReference type="Proteomes" id="UP000183144">
    <property type="component" value="Unassembled WGS sequence"/>
</dbReference>
<dbReference type="STRING" id="1805034.AUJ59_04300"/>
<dbReference type="PROSITE" id="PS01137">
    <property type="entry name" value="TATD_1"/>
    <property type="match status" value="1"/>
</dbReference>
<dbReference type="InterPro" id="IPR018228">
    <property type="entry name" value="DNase_TatD-rel_CS"/>
</dbReference>
<evidence type="ECO:0008006" key="6">
    <source>
        <dbReference type="Google" id="ProtNLM"/>
    </source>
</evidence>
<accession>A0A1J4RPP1</accession>
<feature type="binding site" evidence="3">
    <location>
        <position position="213"/>
    </location>
    <ligand>
        <name>a divalent metal cation</name>
        <dbReference type="ChEBI" id="CHEBI:60240"/>
        <label>1</label>
    </ligand>
</feature>
<dbReference type="FunFam" id="3.20.20.140:FF:000005">
    <property type="entry name" value="TatD family hydrolase"/>
    <property type="match status" value="1"/>
</dbReference>
<dbReference type="AlphaFoldDB" id="A0A1J4RPP1"/>
<keyword evidence="1 3" id="KW-0479">Metal-binding</keyword>
<keyword evidence="2" id="KW-0378">Hydrolase</keyword>
<evidence type="ECO:0000256" key="3">
    <source>
        <dbReference type="PIRSR" id="PIRSR005902-1"/>
    </source>
</evidence>
<evidence type="ECO:0000313" key="5">
    <source>
        <dbReference type="Proteomes" id="UP000183144"/>
    </source>
</evidence>
<dbReference type="InterPro" id="IPR001130">
    <property type="entry name" value="TatD-like"/>
</dbReference>
<dbReference type="PANTHER" id="PTHR46124:SF2">
    <property type="entry name" value="D-AMINOACYL-TRNA DEACYLASE"/>
    <property type="match status" value="1"/>
</dbReference>
<dbReference type="PROSITE" id="PS01090">
    <property type="entry name" value="TATD_2"/>
    <property type="match status" value="1"/>
</dbReference>
<sequence length="263" mass="28983">MYIDTHCHLNFGAFTEDWKEVADHCVKAGVEKMIVVGADLETSAKAVEIAQKHPALFAGVGVHPHHAPGEFDLKKLKLLAQNKKVVAIGECGLDYHVYKNTKYPNPAITPELKTQQKKIFGLQIQLAKELKLPLIIHNREAGEETLDVLNHFCKDDGQYPPGVFHCISGSKKLLQKILSLGFFIGVDANIVYSSEVQTLASDAPLDRILLETDAPYLGPNRDGARNTPKSVKIVARQIAQLKNLPETEVIAQTAANAQKLFKC</sequence>
<feature type="binding site" evidence="3">
    <location>
        <position position="8"/>
    </location>
    <ligand>
        <name>a divalent metal cation</name>
        <dbReference type="ChEBI" id="CHEBI:60240"/>
        <label>1</label>
    </ligand>
</feature>
<proteinExistence type="predicted"/>
<dbReference type="InterPro" id="IPR032466">
    <property type="entry name" value="Metal_Hydrolase"/>
</dbReference>